<evidence type="ECO:0000259" key="2">
    <source>
        <dbReference type="PROSITE" id="PS50943"/>
    </source>
</evidence>
<gene>
    <name evidence="3" type="ORF">MNBD_CHLOROFLEXI01-3337</name>
</gene>
<dbReference type="Pfam" id="PF01381">
    <property type="entry name" value="HTH_3"/>
    <property type="match status" value="1"/>
</dbReference>
<name>A0A3B0UWW7_9ZZZZ</name>
<accession>A0A3B0UWW7</accession>
<feature type="domain" description="HTH cro/C1-type" evidence="2">
    <location>
        <begin position="22"/>
        <end position="68"/>
    </location>
</feature>
<dbReference type="Gene3D" id="1.10.260.40">
    <property type="entry name" value="lambda repressor-like DNA-binding domains"/>
    <property type="match status" value="1"/>
</dbReference>
<dbReference type="InterPro" id="IPR013430">
    <property type="entry name" value="Toxin_antidote_HigA"/>
</dbReference>
<dbReference type="EMBL" id="UOEU01000593">
    <property type="protein sequence ID" value="VAW35598.1"/>
    <property type="molecule type" value="Genomic_DNA"/>
</dbReference>
<dbReference type="InterPro" id="IPR001387">
    <property type="entry name" value="Cro/C1-type_HTH"/>
</dbReference>
<proteinExistence type="predicted"/>
<dbReference type="NCBIfam" id="TIGR02607">
    <property type="entry name" value="antidote_HigA"/>
    <property type="match status" value="1"/>
</dbReference>
<dbReference type="PANTHER" id="PTHR36924">
    <property type="entry name" value="ANTITOXIN HIGA-1"/>
    <property type="match status" value="1"/>
</dbReference>
<dbReference type="GO" id="GO:0003677">
    <property type="term" value="F:DNA binding"/>
    <property type="evidence" value="ECO:0007669"/>
    <property type="project" value="UniProtKB-KW"/>
</dbReference>
<dbReference type="CDD" id="cd00093">
    <property type="entry name" value="HTH_XRE"/>
    <property type="match status" value="1"/>
</dbReference>
<reference evidence="3" key="1">
    <citation type="submission" date="2018-06" db="EMBL/GenBank/DDBJ databases">
        <authorList>
            <person name="Zhirakovskaya E."/>
        </authorList>
    </citation>
    <scope>NUCLEOTIDE SEQUENCE</scope>
</reference>
<dbReference type="PROSITE" id="PS50943">
    <property type="entry name" value="HTH_CROC1"/>
    <property type="match status" value="1"/>
</dbReference>
<evidence type="ECO:0000256" key="1">
    <source>
        <dbReference type="ARBA" id="ARBA00023125"/>
    </source>
</evidence>
<dbReference type="SUPFAM" id="SSF47413">
    <property type="entry name" value="lambda repressor-like DNA-binding domains"/>
    <property type="match status" value="1"/>
</dbReference>
<organism evidence="3">
    <name type="scientific">hydrothermal vent metagenome</name>
    <dbReference type="NCBI Taxonomy" id="652676"/>
    <lineage>
        <taxon>unclassified sequences</taxon>
        <taxon>metagenomes</taxon>
        <taxon>ecological metagenomes</taxon>
    </lineage>
</organism>
<sequence length="101" mass="10918">MKMYNPPHPGEIIKGLWLDPIGISITQTAAAMGISRKTLSKIVNGNGRITPETAVRLSVTLGSSPESWLGHQAAYDLWQVEQYRTKLNAVSLLPSATLATS</sequence>
<evidence type="ECO:0000313" key="3">
    <source>
        <dbReference type="EMBL" id="VAW35598.1"/>
    </source>
</evidence>
<dbReference type="PANTHER" id="PTHR36924:SF1">
    <property type="entry name" value="ANTITOXIN HIGA-1"/>
    <property type="match status" value="1"/>
</dbReference>
<dbReference type="InterPro" id="IPR010982">
    <property type="entry name" value="Lambda_DNA-bd_dom_sf"/>
</dbReference>
<dbReference type="AlphaFoldDB" id="A0A3B0UWW7"/>
<dbReference type="SMART" id="SM00530">
    <property type="entry name" value="HTH_XRE"/>
    <property type="match status" value="1"/>
</dbReference>
<protein>
    <submittedName>
        <fullName evidence="3">Antitoxin HigA</fullName>
    </submittedName>
</protein>
<keyword evidence="1" id="KW-0238">DNA-binding</keyword>